<accession>A0A7S9QD50</accession>
<keyword evidence="4" id="KW-1185">Reference proteome</keyword>
<dbReference type="Proteomes" id="UP000594800">
    <property type="component" value="Chromosome"/>
</dbReference>
<organism evidence="3 4">
    <name type="scientific">Pontivivens ytuae</name>
    <dbReference type="NCBI Taxonomy" id="2789856"/>
    <lineage>
        <taxon>Bacteria</taxon>
        <taxon>Pseudomonadati</taxon>
        <taxon>Pseudomonadota</taxon>
        <taxon>Alphaproteobacteria</taxon>
        <taxon>Rhodobacterales</taxon>
        <taxon>Paracoccaceae</taxon>
        <taxon>Pontivivens</taxon>
    </lineage>
</organism>
<evidence type="ECO:0000256" key="1">
    <source>
        <dbReference type="SAM" id="Phobius"/>
    </source>
</evidence>
<evidence type="ECO:0000259" key="2">
    <source>
        <dbReference type="Pfam" id="PF07331"/>
    </source>
</evidence>
<feature type="transmembrane region" description="Helical" evidence="1">
    <location>
        <begin position="39"/>
        <end position="58"/>
    </location>
</feature>
<keyword evidence="1" id="KW-1133">Transmembrane helix</keyword>
<dbReference type="InterPro" id="IPR009936">
    <property type="entry name" value="DUF1468"/>
</dbReference>
<evidence type="ECO:0000313" key="4">
    <source>
        <dbReference type="Proteomes" id="UP000594800"/>
    </source>
</evidence>
<feature type="transmembrane region" description="Helical" evidence="1">
    <location>
        <begin position="70"/>
        <end position="87"/>
    </location>
</feature>
<dbReference type="EMBL" id="CP064942">
    <property type="protein sequence ID" value="QPH54623.1"/>
    <property type="molecule type" value="Genomic_DNA"/>
</dbReference>
<feature type="transmembrane region" description="Helical" evidence="1">
    <location>
        <begin position="7"/>
        <end position="27"/>
    </location>
</feature>
<reference evidence="3 4" key="1">
    <citation type="submission" date="2020-11" db="EMBL/GenBank/DDBJ databases">
        <title>Description of Pontivivens ytuae sp. nov. isolated from deep sea sediment of Mariana Trench.</title>
        <authorList>
            <person name="Wang Z."/>
            <person name="Sun Q.-L."/>
            <person name="Xu X.-D."/>
            <person name="Tang Y.-Z."/>
            <person name="Zhang J."/>
        </authorList>
    </citation>
    <scope>NUCLEOTIDE SEQUENCE [LARGE SCALE GENOMIC DNA]</scope>
    <source>
        <strain evidence="3 4">MT2928</strain>
    </source>
</reference>
<proteinExistence type="predicted"/>
<dbReference type="Pfam" id="PF07331">
    <property type="entry name" value="TctB"/>
    <property type="match status" value="1"/>
</dbReference>
<feature type="transmembrane region" description="Helical" evidence="1">
    <location>
        <begin position="117"/>
        <end position="139"/>
    </location>
</feature>
<feature type="domain" description="DUF1468" evidence="2">
    <location>
        <begin position="8"/>
        <end position="140"/>
    </location>
</feature>
<dbReference type="AlphaFoldDB" id="A0A7S9QD50"/>
<dbReference type="KEGG" id="poz:I0K15_02235"/>
<name>A0A7S9QD50_9RHOB</name>
<keyword evidence="1" id="KW-0812">Transmembrane</keyword>
<sequence length="152" mass="15814">MIRSADFWTGLCLAVVGAALLLLTYDIRLTEAGLIGPRFVPQAVCVLLIAGGLALAFGPTSPGGEAGPALPWRAAALVAVGIGHVVLTPLIGYLATSAAVAGAAVVLFGARDWRVILATMLALPLALHLIFIELMGVFMPRGRWFDLLALLD</sequence>
<protein>
    <submittedName>
        <fullName evidence="3">Tripartite tricarboxylate transporter TctB family protein</fullName>
    </submittedName>
</protein>
<dbReference type="RefSeq" id="WP_196103832.1">
    <property type="nucleotide sequence ID" value="NZ_CP064942.1"/>
</dbReference>
<evidence type="ECO:0000313" key="3">
    <source>
        <dbReference type="EMBL" id="QPH54623.1"/>
    </source>
</evidence>
<keyword evidence="1" id="KW-0472">Membrane</keyword>
<gene>
    <name evidence="3" type="ORF">I0K15_02235</name>
</gene>